<proteinExistence type="predicted"/>
<reference evidence="1" key="1">
    <citation type="submission" date="2021-01" db="EMBL/GenBank/DDBJ databases">
        <authorList>
            <consortium name="Genoscope - CEA"/>
            <person name="William W."/>
        </authorList>
    </citation>
    <scope>NUCLEOTIDE SEQUENCE</scope>
</reference>
<keyword evidence="2" id="KW-1185">Reference proteome</keyword>
<accession>A0A8S1W0S4</accession>
<organism evidence="1 2">
    <name type="scientific">Paramecium octaurelia</name>
    <dbReference type="NCBI Taxonomy" id="43137"/>
    <lineage>
        <taxon>Eukaryota</taxon>
        <taxon>Sar</taxon>
        <taxon>Alveolata</taxon>
        <taxon>Ciliophora</taxon>
        <taxon>Intramacronucleata</taxon>
        <taxon>Oligohymenophorea</taxon>
        <taxon>Peniculida</taxon>
        <taxon>Parameciidae</taxon>
        <taxon>Paramecium</taxon>
    </lineage>
</organism>
<comment type="caution">
    <text evidence="1">The sequence shown here is derived from an EMBL/GenBank/DDBJ whole genome shotgun (WGS) entry which is preliminary data.</text>
</comment>
<dbReference type="Proteomes" id="UP000683925">
    <property type="component" value="Unassembled WGS sequence"/>
</dbReference>
<evidence type="ECO:0000313" key="2">
    <source>
        <dbReference type="Proteomes" id="UP000683925"/>
    </source>
</evidence>
<sequence>MKFLKRTHQQVEEKKVKIAQRKNKECESKVYQKRRVRQNEIKIRKLCSPSNQYKMHQYSNNSKNYVESDEYYLMHQFFNEISEQTNKKQCLII</sequence>
<protein>
    <submittedName>
        <fullName evidence="1">Uncharacterized protein</fullName>
    </submittedName>
</protein>
<dbReference type="EMBL" id="CAJJDP010000080">
    <property type="protein sequence ID" value="CAD8183614.1"/>
    <property type="molecule type" value="Genomic_DNA"/>
</dbReference>
<gene>
    <name evidence="1" type="ORF">POCTA_138.1.T0810169</name>
</gene>
<dbReference type="AlphaFoldDB" id="A0A8S1W0S4"/>
<evidence type="ECO:0000313" key="1">
    <source>
        <dbReference type="EMBL" id="CAD8183614.1"/>
    </source>
</evidence>
<name>A0A8S1W0S4_PAROT</name>